<dbReference type="PANTHER" id="PTHR32479">
    <property type="entry name" value="GLYCOLATE OXIDASE IRON-SULFUR SUBUNIT"/>
    <property type="match status" value="1"/>
</dbReference>
<dbReference type="EMBL" id="CP091512">
    <property type="protein sequence ID" value="UOO91885.1"/>
    <property type="molecule type" value="Genomic_DNA"/>
</dbReference>
<reference evidence="8" key="2">
    <citation type="journal article" date="2022" name="Res Sq">
        <title>Evolution of multicellular longitudinally dividing oral cavity symbionts (Neisseriaceae).</title>
        <authorList>
            <person name="Nyongesa S."/>
            <person name="Weber P."/>
            <person name="Bernet E."/>
            <person name="Pullido F."/>
            <person name="Nieckarz M."/>
            <person name="Delaby M."/>
            <person name="Nieves C."/>
            <person name="Viehboeck T."/>
            <person name="Krause N."/>
            <person name="Rivera-Millot A."/>
            <person name="Nakamura A."/>
            <person name="Vischer N."/>
            <person name="VanNieuwenhze M."/>
            <person name="Brun Y."/>
            <person name="Cava F."/>
            <person name="Bulgheresi S."/>
            <person name="Veyrier F."/>
        </authorList>
    </citation>
    <scope>NUCLEOTIDE SEQUENCE</scope>
    <source>
        <strain evidence="8">SAG 1488-6</strain>
    </source>
</reference>
<keyword evidence="1 6" id="KW-0004">4Fe-4S</keyword>
<dbReference type="InterPro" id="IPR012257">
    <property type="entry name" value="Glc_ox_4Fe-4S"/>
</dbReference>
<dbReference type="EC" id="1.1.99.14" evidence="6"/>
<organism evidence="8 9">
    <name type="scientific">Vitreoscilla stercoraria</name>
    <dbReference type="NCBI Taxonomy" id="61"/>
    <lineage>
        <taxon>Bacteria</taxon>
        <taxon>Pseudomonadati</taxon>
        <taxon>Pseudomonadota</taxon>
        <taxon>Betaproteobacteria</taxon>
        <taxon>Neisseriales</taxon>
        <taxon>Neisseriaceae</taxon>
        <taxon>Vitreoscilla</taxon>
    </lineage>
</organism>
<keyword evidence="3" id="KW-0677">Repeat</keyword>
<evidence type="ECO:0000256" key="2">
    <source>
        <dbReference type="ARBA" id="ARBA00022723"/>
    </source>
</evidence>
<accession>A0ABY4E812</accession>
<comment type="catalytic activity">
    <reaction evidence="6">
        <text>(R)-lactate + A = pyruvate + AH2</text>
        <dbReference type="Rhea" id="RHEA:15089"/>
        <dbReference type="ChEBI" id="CHEBI:13193"/>
        <dbReference type="ChEBI" id="CHEBI:15361"/>
        <dbReference type="ChEBI" id="CHEBI:16004"/>
        <dbReference type="ChEBI" id="CHEBI:17499"/>
    </reaction>
</comment>
<evidence type="ECO:0000256" key="5">
    <source>
        <dbReference type="ARBA" id="ARBA00023014"/>
    </source>
</evidence>
<keyword evidence="6" id="KW-0249">Electron transport</keyword>
<evidence type="ECO:0000256" key="6">
    <source>
        <dbReference type="PIRNR" id="PIRNR000139"/>
    </source>
</evidence>
<keyword evidence="4 6" id="KW-0408">Iron</keyword>
<dbReference type="InterPro" id="IPR017896">
    <property type="entry name" value="4Fe4S_Fe-S-bd"/>
</dbReference>
<dbReference type="PROSITE" id="PS51379">
    <property type="entry name" value="4FE4S_FER_2"/>
    <property type="match status" value="2"/>
</dbReference>
<dbReference type="Pfam" id="PF13183">
    <property type="entry name" value="Fer4_8"/>
    <property type="match status" value="1"/>
</dbReference>
<comment type="catalytic activity">
    <reaction evidence="6">
        <text>glycolate + A = glyoxylate + AH2</text>
        <dbReference type="Rhea" id="RHEA:21264"/>
        <dbReference type="ChEBI" id="CHEBI:13193"/>
        <dbReference type="ChEBI" id="CHEBI:17499"/>
        <dbReference type="ChEBI" id="CHEBI:29805"/>
        <dbReference type="ChEBI" id="CHEBI:36655"/>
        <dbReference type="EC" id="1.1.99.14"/>
    </reaction>
</comment>
<keyword evidence="2 6" id="KW-0479">Metal-binding</keyword>
<dbReference type="NCBIfam" id="NF008434">
    <property type="entry name" value="PRK11274.1"/>
    <property type="match status" value="1"/>
</dbReference>
<dbReference type="PIRSF" id="PIRSF000139">
    <property type="entry name" value="Glc_ox_4Fe-4S"/>
    <property type="match status" value="1"/>
</dbReference>
<keyword evidence="5 6" id="KW-0411">Iron-sulfur</keyword>
<proteinExistence type="predicted"/>
<evidence type="ECO:0000259" key="7">
    <source>
        <dbReference type="PROSITE" id="PS51379"/>
    </source>
</evidence>
<dbReference type="GO" id="GO:0019154">
    <property type="term" value="F:glycolate dehydrogenase activity"/>
    <property type="evidence" value="ECO:0007669"/>
    <property type="project" value="UniProtKB-EC"/>
</dbReference>
<evidence type="ECO:0000256" key="3">
    <source>
        <dbReference type="ARBA" id="ARBA00022737"/>
    </source>
</evidence>
<dbReference type="RefSeq" id="WP_019957374.1">
    <property type="nucleotide sequence ID" value="NZ_CP091512.1"/>
</dbReference>
<gene>
    <name evidence="8" type="primary">glcF</name>
    <name evidence="8" type="ORF">LVJ81_09600</name>
</gene>
<dbReference type="Gene3D" id="1.10.1060.10">
    <property type="entry name" value="Alpha-helical ferredoxin"/>
    <property type="match status" value="1"/>
</dbReference>
<keyword evidence="9" id="KW-1185">Reference proteome</keyword>
<evidence type="ECO:0000313" key="8">
    <source>
        <dbReference type="EMBL" id="UOO91885.1"/>
    </source>
</evidence>
<keyword evidence="6" id="KW-0813">Transport</keyword>
<dbReference type="Proteomes" id="UP000832034">
    <property type="component" value="Chromosome"/>
</dbReference>
<protein>
    <recommendedName>
        <fullName evidence="6">Glycolate oxidase iron-sulfur subunit</fullName>
        <ecNumber evidence="6">1.1.99.14</ecNumber>
    </recommendedName>
</protein>
<name>A0ABY4E812_VITST</name>
<feature type="domain" description="4Fe-4S ferredoxin-type" evidence="7">
    <location>
        <begin position="16"/>
        <end position="46"/>
    </location>
</feature>
<keyword evidence="8" id="KW-0560">Oxidoreductase</keyword>
<dbReference type="InterPro" id="IPR004017">
    <property type="entry name" value="Cys_rich_dom"/>
</dbReference>
<dbReference type="Pfam" id="PF02754">
    <property type="entry name" value="CCG"/>
    <property type="match status" value="2"/>
</dbReference>
<dbReference type="PANTHER" id="PTHR32479:SF17">
    <property type="entry name" value="GLYCOLATE OXIDASE IRON-SULFUR SUBUNIT"/>
    <property type="match status" value="1"/>
</dbReference>
<sequence length="409" mass="44912">MQTTLADFIKDTEQGKIAESILRKCVHCGFCTATCPTYQLLQDELDGPRGRIYQIKQVLEGTPATPTVQMHLDRCLTCRSCETTCPSGVEYGKLIEIGREVVDKQLPRTGADKFKRQALFKLTTSPKLFHSAYTMGQSVRGFLPKKLQSKVLAQKPLKAVPTQTHTRKMLMLEGCVQPSMSPNINHATLRVLDKLGLELLRPSSAGCCGAIHLHNQMHDDGLNDMRRNIDAWWPAIEAGAEAILINASGCGSTVKEYGFHLQSDARYAAKAQRVSELAKDIVEVLIGETERLQTLFTQAPTQQTLAYHPPCSLQHGQKLGGKVESLLAGLGFPVLLPKDSHLCCGSAGTYSFLQPELSERLRQNKVNNLEALKPQAVLSGNIGCIAHIGSGTDIPVMHWIEYLDQQLGG</sequence>
<dbReference type="SUPFAM" id="SSF46548">
    <property type="entry name" value="alpha-helical ferredoxin"/>
    <property type="match status" value="1"/>
</dbReference>
<comment type="function">
    <text evidence="6">Component of a complex that catalyzes the oxidation of glycolate to glyoxylate.</text>
</comment>
<evidence type="ECO:0000313" key="9">
    <source>
        <dbReference type="Proteomes" id="UP000832034"/>
    </source>
</evidence>
<dbReference type="PROSITE" id="PS00198">
    <property type="entry name" value="4FE4S_FER_1"/>
    <property type="match status" value="2"/>
</dbReference>
<feature type="domain" description="4Fe-4S ferredoxin-type" evidence="7">
    <location>
        <begin position="66"/>
        <end position="89"/>
    </location>
</feature>
<dbReference type="InterPro" id="IPR009051">
    <property type="entry name" value="Helical_ferredxn"/>
</dbReference>
<comment type="cofactor">
    <cofactor evidence="6">
        <name>[4Fe-4S] cluster</name>
        <dbReference type="ChEBI" id="CHEBI:49883"/>
    </cofactor>
    <text evidence="6">Binds 2 [4Fe-4S] clusters.</text>
</comment>
<evidence type="ECO:0000256" key="1">
    <source>
        <dbReference type="ARBA" id="ARBA00022485"/>
    </source>
</evidence>
<reference evidence="8" key="1">
    <citation type="submission" date="2021-12" db="EMBL/GenBank/DDBJ databases">
        <authorList>
            <person name="Veyrier F.J."/>
        </authorList>
    </citation>
    <scope>NUCLEOTIDE SEQUENCE</scope>
    <source>
        <strain evidence="8">SAG 1488-6</strain>
    </source>
</reference>
<dbReference type="InterPro" id="IPR017900">
    <property type="entry name" value="4Fe4S_Fe_S_CS"/>
</dbReference>
<evidence type="ECO:0000256" key="4">
    <source>
        <dbReference type="ARBA" id="ARBA00023004"/>
    </source>
</evidence>